<dbReference type="InterPro" id="IPR046357">
    <property type="entry name" value="PPIase_dom_sf"/>
</dbReference>
<protein>
    <recommendedName>
        <fullName evidence="12">Peptidyl-prolyl cis-trans isomerase</fullName>
        <ecNumber evidence="12">5.2.1.8</ecNumber>
    </recommendedName>
</protein>
<dbReference type="InterPro" id="IPR043323">
    <property type="entry name" value="PIN4"/>
</dbReference>
<dbReference type="OrthoDB" id="1911748at2759"/>
<dbReference type="Pfam" id="PF13616">
    <property type="entry name" value="Rotamase_3"/>
    <property type="match status" value="1"/>
</dbReference>
<evidence type="ECO:0000256" key="9">
    <source>
        <dbReference type="ARBA" id="ARBA00023235"/>
    </source>
</evidence>
<dbReference type="GO" id="GO:0005819">
    <property type="term" value="C:spindle"/>
    <property type="evidence" value="ECO:0007669"/>
    <property type="project" value="UniProtKB-SubCell"/>
</dbReference>
<dbReference type="EMBL" id="UYYG01001178">
    <property type="protein sequence ID" value="VDN59249.1"/>
    <property type="molecule type" value="Genomic_DNA"/>
</dbReference>
<evidence type="ECO:0000256" key="10">
    <source>
        <dbReference type="ARBA" id="ARBA00023242"/>
    </source>
</evidence>
<dbReference type="GO" id="GO:0003755">
    <property type="term" value="F:peptidyl-prolyl cis-trans isomerase activity"/>
    <property type="evidence" value="ECO:0007669"/>
    <property type="project" value="UniProtKB-UniRule"/>
</dbReference>
<dbReference type="SUPFAM" id="SSF54534">
    <property type="entry name" value="FKBP-like"/>
    <property type="match status" value="1"/>
</dbReference>
<dbReference type="STRING" id="318479.A0A0N4UDK8"/>
<evidence type="ECO:0000256" key="7">
    <source>
        <dbReference type="ARBA" id="ARBA00023125"/>
    </source>
</evidence>
<keyword evidence="9 11" id="KW-0413">Isomerase</keyword>
<evidence type="ECO:0000259" key="14">
    <source>
        <dbReference type="PROSITE" id="PS50198"/>
    </source>
</evidence>
<dbReference type="AlphaFoldDB" id="A0A0N4UDK8"/>
<gene>
    <name evidence="15" type="ORF">DME_LOCUS9222</name>
</gene>
<keyword evidence="6 11" id="KW-0697">Rotamase</keyword>
<feature type="compositionally biased region" description="Basic and acidic residues" evidence="13">
    <location>
        <begin position="13"/>
        <end position="25"/>
    </location>
</feature>
<evidence type="ECO:0000313" key="16">
    <source>
        <dbReference type="Proteomes" id="UP000038040"/>
    </source>
</evidence>
<feature type="domain" description="PpiC" evidence="14">
    <location>
        <begin position="27"/>
        <end position="121"/>
    </location>
</feature>
<evidence type="ECO:0000256" key="12">
    <source>
        <dbReference type="RuleBase" id="RU363014"/>
    </source>
</evidence>
<reference evidence="15 17" key="2">
    <citation type="submission" date="2018-11" db="EMBL/GenBank/DDBJ databases">
        <authorList>
            <consortium name="Pathogen Informatics"/>
        </authorList>
    </citation>
    <scope>NUCLEOTIDE SEQUENCE [LARGE SCALE GENOMIC DNA]</scope>
</reference>
<evidence type="ECO:0000256" key="2">
    <source>
        <dbReference type="ARBA" id="ARBA00004186"/>
    </source>
</evidence>
<feature type="region of interest" description="Disordered" evidence="13">
    <location>
        <begin position="1"/>
        <end position="30"/>
    </location>
</feature>
<dbReference type="Gene3D" id="3.10.50.40">
    <property type="match status" value="1"/>
</dbReference>
<organism evidence="16 18">
    <name type="scientific">Dracunculus medinensis</name>
    <name type="common">Guinea worm</name>
    <dbReference type="NCBI Taxonomy" id="318479"/>
    <lineage>
        <taxon>Eukaryota</taxon>
        <taxon>Metazoa</taxon>
        <taxon>Ecdysozoa</taxon>
        <taxon>Nematoda</taxon>
        <taxon>Chromadorea</taxon>
        <taxon>Rhabditida</taxon>
        <taxon>Spirurina</taxon>
        <taxon>Dracunculoidea</taxon>
        <taxon>Dracunculidae</taxon>
        <taxon>Dracunculus</taxon>
    </lineage>
</organism>
<comment type="similarity">
    <text evidence="4">Belongs to the PpiC/parvulin rotamase family. PIN4 subfamily.</text>
</comment>
<evidence type="ECO:0000256" key="8">
    <source>
        <dbReference type="ARBA" id="ARBA00023212"/>
    </source>
</evidence>
<name>A0A0N4UDK8_DRAME</name>
<evidence type="ECO:0000256" key="13">
    <source>
        <dbReference type="SAM" id="MobiDB-lite"/>
    </source>
</evidence>
<evidence type="ECO:0000256" key="5">
    <source>
        <dbReference type="ARBA" id="ARBA00022490"/>
    </source>
</evidence>
<keyword evidence="7" id="KW-0238">DNA-binding</keyword>
<dbReference type="PANTHER" id="PTHR45995">
    <property type="match status" value="1"/>
</dbReference>
<evidence type="ECO:0000256" key="6">
    <source>
        <dbReference type="ARBA" id="ARBA00023110"/>
    </source>
</evidence>
<comment type="catalytic activity">
    <reaction evidence="1 12">
        <text>[protein]-peptidylproline (omega=180) = [protein]-peptidylproline (omega=0)</text>
        <dbReference type="Rhea" id="RHEA:16237"/>
        <dbReference type="Rhea" id="RHEA-COMP:10747"/>
        <dbReference type="Rhea" id="RHEA-COMP:10748"/>
        <dbReference type="ChEBI" id="CHEBI:83833"/>
        <dbReference type="ChEBI" id="CHEBI:83834"/>
        <dbReference type="EC" id="5.2.1.8"/>
    </reaction>
</comment>
<evidence type="ECO:0000313" key="15">
    <source>
        <dbReference type="EMBL" id="VDN59249.1"/>
    </source>
</evidence>
<dbReference type="GO" id="GO:0003677">
    <property type="term" value="F:DNA binding"/>
    <property type="evidence" value="ECO:0007669"/>
    <property type="project" value="UniProtKB-KW"/>
</dbReference>
<evidence type="ECO:0000313" key="18">
    <source>
        <dbReference type="WBParaSite" id="DME_0000542301-mRNA-1"/>
    </source>
</evidence>
<keyword evidence="5" id="KW-0963">Cytoplasm</keyword>
<feature type="compositionally biased region" description="Pro residues" evidence="13">
    <location>
        <begin position="1"/>
        <end position="12"/>
    </location>
</feature>
<dbReference type="InterPro" id="IPR000297">
    <property type="entry name" value="PPIase_PpiC"/>
</dbReference>
<sequence>MPPKKGTKPPPKNNDEKKTGKKESKGASAVKVRHILCEKQGKALEAIEKLKSGMKFNEVASAYSEDKARSGGDLGWMNRGLMVGTFQDIAFALPVSTIDKPIYNDPPIKTQFGYHVIMVEGKR</sequence>
<proteinExistence type="inferred from homology"/>
<evidence type="ECO:0000256" key="4">
    <source>
        <dbReference type="ARBA" id="ARBA00010242"/>
    </source>
</evidence>
<comment type="subcellular location">
    <subcellularLocation>
        <location evidence="2">Cytoplasm</location>
        <location evidence="2">Cytoskeleton</location>
        <location evidence="2">Spindle</location>
    </subcellularLocation>
    <subcellularLocation>
        <location evidence="3">Nucleus</location>
        <location evidence="3">Nucleolus</location>
    </subcellularLocation>
</comment>
<dbReference type="PROSITE" id="PS50198">
    <property type="entry name" value="PPIC_PPIASE_2"/>
    <property type="match status" value="1"/>
</dbReference>
<dbReference type="FunFam" id="3.10.50.40:FF:000015">
    <property type="entry name" value="Peptidyl-prolyl cis-trans isomerase"/>
    <property type="match status" value="1"/>
</dbReference>
<dbReference type="Proteomes" id="UP000038040">
    <property type="component" value="Unplaced"/>
</dbReference>
<keyword evidence="8" id="KW-0206">Cytoskeleton</keyword>
<dbReference type="Proteomes" id="UP000274756">
    <property type="component" value="Unassembled WGS sequence"/>
</dbReference>
<evidence type="ECO:0000256" key="3">
    <source>
        <dbReference type="ARBA" id="ARBA00004604"/>
    </source>
</evidence>
<evidence type="ECO:0000313" key="17">
    <source>
        <dbReference type="Proteomes" id="UP000274756"/>
    </source>
</evidence>
<dbReference type="EC" id="5.2.1.8" evidence="12"/>
<dbReference type="WBParaSite" id="DME_0000542301-mRNA-1">
    <property type="protein sequence ID" value="DME_0000542301-mRNA-1"/>
    <property type="gene ID" value="DME_0000542301"/>
</dbReference>
<accession>A0A0N4UDK8</accession>
<evidence type="ECO:0000256" key="1">
    <source>
        <dbReference type="ARBA" id="ARBA00000971"/>
    </source>
</evidence>
<evidence type="ECO:0000256" key="11">
    <source>
        <dbReference type="PROSITE-ProRule" id="PRU00278"/>
    </source>
</evidence>
<keyword evidence="10" id="KW-0539">Nucleus</keyword>
<dbReference type="GO" id="GO:0006364">
    <property type="term" value="P:rRNA processing"/>
    <property type="evidence" value="ECO:0007669"/>
    <property type="project" value="InterPro"/>
</dbReference>
<reference evidence="18" key="1">
    <citation type="submission" date="2017-02" db="UniProtKB">
        <authorList>
            <consortium name="WormBaseParasite"/>
        </authorList>
    </citation>
    <scope>IDENTIFICATION</scope>
</reference>
<dbReference type="GO" id="GO:0005730">
    <property type="term" value="C:nucleolus"/>
    <property type="evidence" value="ECO:0007669"/>
    <property type="project" value="UniProtKB-SubCell"/>
</dbReference>
<keyword evidence="17" id="KW-1185">Reference proteome</keyword>